<sequence>MSDIRLRSAEPADLPELERVITSAYAAERARLSGIPDVTDGLDAHIRDDIVHLAERAGRVLGVIVLIRKEAALLVANLAVSAEAQGTGIGGRLMQMAEDAAREMGYARMTLRTHVGLSGTRRFYVALGWDETGVSGQVVSMQKTL</sequence>
<keyword evidence="2 4" id="KW-0012">Acyltransferase</keyword>
<dbReference type="InterPro" id="IPR016181">
    <property type="entry name" value="Acyl_CoA_acyltransferase"/>
</dbReference>
<dbReference type="Proteomes" id="UP001203880">
    <property type="component" value="Unassembled WGS sequence"/>
</dbReference>
<name>A0ABT0PWK4_9RHOB</name>
<evidence type="ECO:0000256" key="1">
    <source>
        <dbReference type="ARBA" id="ARBA00022679"/>
    </source>
</evidence>
<keyword evidence="5" id="KW-1185">Reference proteome</keyword>
<dbReference type="PANTHER" id="PTHR43877">
    <property type="entry name" value="AMINOALKYLPHOSPHONATE N-ACETYLTRANSFERASE-RELATED-RELATED"/>
    <property type="match status" value="1"/>
</dbReference>
<dbReference type="PANTHER" id="PTHR43877:SF2">
    <property type="entry name" value="AMINOALKYLPHOSPHONATE N-ACETYLTRANSFERASE-RELATED"/>
    <property type="match status" value="1"/>
</dbReference>
<evidence type="ECO:0000256" key="2">
    <source>
        <dbReference type="ARBA" id="ARBA00023315"/>
    </source>
</evidence>
<dbReference type="RefSeq" id="WP_249705892.1">
    <property type="nucleotide sequence ID" value="NZ_JAMFMB010000001.1"/>
</dbReference>
<evidence type="ECO:0000313" key="5">
    <source>
        <dbReference type="Proteomes" id="UP001203880"/>
    </source>
</evidence>
<dbReference type="InterPro" id="IPR000182">
    <property type="entry name" value="GNAT_dom"/>
</dbReference>
<proteinExistence type="predicted"/>
<accession>A0ABT0PWK4</accession>
<keyword evidence="1 4" id="KW-0808">Transferase</keyword>
<feature type="domain" description="N-acetyltransferase" evidence="3">
    <location>
        <begin position="4"/>
        <end position="145"/>
    </location>
</feature>
<evidence type="ECO:0000259" key="3">
    <source>
        <dbReference type="PROSITE" id="PS51186"/>
    </source>
</evidence>
<reference evidence="4" key="1">
    <citation type="submission" date="2022-05" db="EMBL/GenBank/DDBJ databases">
        <authorList>
            <person name="Park J.-S."/>
        </authorList>
    </citation>
    <scope>NUCLEOTIDE SEQUENCE</scope>
    <source>
        <strain evidence="4">2012CJ41-6</strain>
    </source>
</reference>
<dbReference type="Pfam" id="PF00583">
    <property type="entry name" value="Acetyltransf_1"/>
    <property type="match status" value="1"/>
</dbReference>
<dbReference type="EMBL" id="JAMFMB010000001">
    <property type="protein sequence ID" value="MCL6281973.1"/>
    <property type="molecule type" value="Genomic_DNA"/>
</dbReference>
<comment type="caution">
    <text evidence="4">The sequence shown here is derived from an EMBL/GenBank/DDBJ whole genome shotgun (WGS) entry which is preliminary data.</text>
</comment>
<dbReference type="Gene3D" id="3.40.630.30">
    <property type="match status" value="1"/>
</dbReference>
<gene>
    <name evidence="4" type="ORF">M3P21_00365</name>
</gene>
<evidence type="ECO:0000313" key="4">
    <source>
        <dbReference type="EMBL" id="MCL6281973.1"/>
    </source>
</evidence>
<dbReference type="EC" id="2.3.1.-" evidence="4"/>
<dbReference type="GO" id="GO:0016746">
    <property type="term" value="F:acyltransferase activity"/>
    <property type="evidence" value="ECO:0007669"/>
    <property type="project" value="UniProtKB-KW"/>
</dbReference>
<protein>
    <submittedName>
        <fullName evidence="4">GNAT family N-acetyltransferase</fullName>
        <ecNumber evidence="4">2.3.1.-</ecNumber>
    </submittedName>
</protein>
<dbReference type="InterPro" id="IPR050832">
    <property type="entry name" value="Bact_Acetyltransf"/>
</dbReference>
<dbReference type="CDD" id="cd04301">
    <property type="entry name" value="NAT_SF"/>
    <property type="match status" value="1"/>
</dbReference>
<dbReference type="PROSITE" id="PS51186">
    <property type="entry name" value="GNAT"/>
    <property type="match status" value="1"/>
</dbReference>
<dbReference type="SUPFAM" id="SSF55729">
    <property type="entry name" value="Acyl-CoA N-acyltransferases (Nat)"/>
    <property type="match status" value="1"/>
</dbReference>
<organism evidence="4 5">
    <name type="scientific">Ruegeria spongiae</name>
    <dbReference type="NCBI Taxonomy" id="2942209"/>
    <lineage>
        <taxon>Bacteria</taxon>
        <taxon>Pseudomonadati</taxon>
        <taxon>Pseudomonadota</taxon>
        <taxon>Alphaproteobacteria</taxon>
        <taxon>Rhodobacterales</taxon>
        <taxon>Roseobacteraceae</taxon>
        <taxon>Ruegeria</taxon>
    </lineage>
</organism>